<proteinExistence type="predicted"/>
<feature type="compositionally biased region" description="Basic and acidic residues" evidence="1">
    <location>
        <begin position="63"/>
        <end position="77"/>
    </location>
</feature>
<name>A0A418NJP4_9SPHN</name>
<dbReference type="Proteomes" id="UP000285092">
    <property type="component" value="Unassembled WGS sequence"/>
</dbReference>
<evidence type="ECO:0000313" key="3">
    <source>
        <dbReference type="Proteomes" id="UP000285092"/>
    </source>
</evidence>
<evidence type="ECO:0000313" key="2">
    <source>
        <dbReference type="EMBL" id="RIV79577.1"/>
    </source>
</evidence>
<sequence length="108" mass="11833">MVWARFSEVYNHRWPSRAMSEYRHDRGVDGKGLYSVKREVLEAARAAGKATEAKKPAKPAPDGPERNPADSVDDRDLAAGGDDASGDELESVRRPRLGVRFPKPDSAG</sequence>
<gene>
    <name evidence="2" type="ORF">D2V04_06295</name>
</gene>
<keyword evidence="3" id="KW-1185">Reference proteome</keyword>
<comment type="caution">
    <text evidence="2">The sequence shown here is derived from an EMBL/GenBank/DDBJ whole genome shotgun (WGS) entry which is preliminary data.</text>
</comment>
<protein>
    <submittedName>
        <fullName evidence="2">Uncharacterized protein</fullName>
    </submittedName>
</protein>
<accession>A0A418NJP4</accession>
<dbReference type="RefSeq" id="WP_119512409.1">
    <property type="nucleotide sequence ID" value="NZ_QXFK01000014.1"/>
</dbReference>
<feature type="region of interest" description="Disordered" evidence="1">
    <location>
        <begin position="45"/>
        <end position="108"/>
    </location>
</feature>
<dbReference type="AlphaFoldDB" id="A0A418NJP4"/>
<evidence type="ECO:0000256" key="1">
    <source>
        <dbReference type="SAM" id="MobiDB-lite"/>
    </source>
</evidence>
<organism evidence="2 3">
    <name type="scientific">Pelagerythrobacter aerophilus</name>
    <dbReference type="NCBI Taxonomy" id="2306995"/>
    <lineage>
        <taxon>Bacteria</taxon>
        <taxon>Pseudomonadati</taxon>
        <taxon>Pseudomonadota</taxon>
        <taxon>Alphaproteobacteria</taxon>
        <taxon>Sphingomonadales</taxon>
        <taxon>Erythrobacteraceae</taxon>
        <taxon>Pelagerythrobacter</taxon>
    </lineage>
</organism>
<reference evidence="2 3" key="1">
    <citation type="submission" date="2018-08" db="EMBL/GenBank/DDBJ databases">
        <title>Altererythrobacter sp.Ery1 and Ery12, the genome sequencing of novel strains in genus Alterythrobacter.</title>
        <authorList>
            <person name="Cheng H."/>
            <person name="Wu Y.-H."/>
            <person name="Fang C."/>
            <person name="Xu X.-W."/>
        </authorList>
    </citation>
    <scope>NUCLEOTIDE SEQUENCE [LARGE SCALE GENOMIC DNA]</scope>
    <source>
        <strain evidence="2 3">Ery1</strain>
    </source>
</reference>
<dbReference type="EMBL" id="QXFK01000014">
    <property type="protein sequence ID" value="RIV79577.1"/>
    <property type="molecule type" value="Genomic_DNA"/>
</dbReference>